<dbReference type="EMBL" id="CAJJDM010000062">
    <property type="protein sequence ID" value="CAD8079295.1"/>
    <property type="molecule type" value="Genomic_DNA"/>
</dbReference>
<comment type="caution">
    <text evidence="2">The sequence shown here is derived from an EMBL/GenBank/DDBJ whole genome shotgun (WGS) entry which is preliminary data.</text>
</comment>
<dbReference type="Proteomes" id="UP000688137">
    <property type="component" value="Unassembled WGS sequence"/>
</dbReference>
<keyword evidence="1" id="KW-0175">Coiled coil</keyword>
<feature type="coiled-coil region" evidence="1">
    <location>
        <begin position="194"/>
        <end position="242"/>
    </location>
</feature>
<dbReference type="AlphaFoldDB" id="A0A8S1MRC9"/>
<accession>A0A8S1MRC9</accession>
<gene>
    <name evidence="2" type="ORF">PPRIM_AZ9-3.1.T0610249</name>
</gene>
<keyword evidence="3" id="KW-1185">Reference proteome</keyword>
<evidence type="ECO:0000313" key="3">
    <source>
        <dbReference type="Proteomes" id="UP000688137"/>
    </source>
</evidence>
<reference evidence="2" key="1">
    <citation type="submission" date="2021-01" db="EMBL/GenBank/DDBJ databases">
        <authorList>
            <consortium name="Genoscope - CEA"/>
            <person name="William W."/>
        </authorList>
    </citation>
    <scope>NUCLEOTIDE SEQUENCE</scope>
</reference>
<evidence type="ECO:0000313" key="2">
    <source>
        <dbReference type="EMBL" id="CAD8079295.1"/>
    </source>
</evidence>
<feature type="coiled-coil region" evidence="1">
    <location>
        <begin position="123"/>
        <end position="164"/>
    </location>
</feature>
<name>A0A8S1MRC9_PARPR</name>
<sequence>MQNQSLDEVLKQNQELKELLLKLNQDKQMFEKKVQRKTQELQKLKQSYEFLSDKILTQKHLLGNVEAEQDQLLQLIVEQLISMIGQKQEGTSNNPCTNDICKVMQVQLQQNQEQQKQDFLYYSKKIRQNEEVLQEIKQKYENQIKELNEQNQILKHKLDFLIGKTVYYHEAILDLNQQVSEVHYLRISLQENQKKVEEDLMAKSQQKIAQLEVRNNFLIDQVKSMEQELVMVEKLVTNIEQQTMQTKKRGK</sequence>
<dbReference type="OMA" id="PCTNDIC"/>
<protein>
    <submittedName>
        <fullName evidence="2">Uncharacterized protein</fullName>
    </submittedName>
</protein>
<proteinExistence type="predicted"/>
<evidence type="ECO:0000256" key="1">
    <source>
        <dbReference type="SAM" id="Coils"/>
    </source>
</evidence>
<organism evidence="2 3">
    <name type="scientific">Paramecium primaurelia</name>
    <dbReference type="NCBI Taxonomy" id="5886"/>
    <lineage>
        <taxon>Eukaryota</taxon>
        <taxon>Sar</taxon>
        <taxon>Alveolata</taxon>
        <taxon>Ciliophora</taxon>
        <taxon>Intramacronucleata</taxon>
        <taxon>Oligohymenophorea</taxon>
        <taxon>Peniculida</taxon>
        <taxon>Parameciidae</taxon>
        <taxon>Paramecium</taxon>
    </lineage>
</organism>
<feature type="coiled-coil region" evidence="1">
    <location>
        <begin position="6"/>
        <end position="54"/>
    </location>
</feature>